<name>A0A4R6M638_9GAMM</name>
<proteinExistence type="predicted"/>
<evidence type="ECO:0000313" key="5">
    <source>
        <dbReference type="Proteomes" id="UP000294656"/>
    </source>
</evidence>
<accession>A0A4R6M638</accession>
<organism evidence="4 5">
    <name type="scientific">Marinomonas balearica</name>
    <dbReference type="NCBI Taxonomy" id="491947"/>
    <lineage>
        <taxon>Bacteria</taxon>
        <taxon>Pseudomonadati</taxon>
        <taxon>Pseudomonadota</taxon>
        <taxon>Gammaproteobacteria</taxon>
        <taxon>Oceanospirillales</taxon>
        <taxon>Oceanospirillaceae</taxon>
        <taxon>Marinomonas</taxon>
    </lineage>
</organism>
<evidence type="ECO:0000256" key="3">
    <source>
        <dbReference type="SAM" id="Phobius"/>
    </source>
</evidence>
<keyword evidence="3" id="KW-0812">Transmembrane</keyword>
<feature type="coiled-coil region" evidence="1">
    <location>
        <begin position="310"/>
        <end position="351"/>
    </location>
</feature>
<feature type="coiled-coil region" evidence="1">
    <location>
        <begin position="389"/>
        <end position="430"/>
    </location>
</feature>
<evidence type="ECO:0000313" key="4">
    <source>
        <dbReference type="EMBL" id="TDO96793.1"/>
    </source>
</evidence>
<dbReference type="Proteomes" id="UP000294656">
    <property type="component" value="Unassembled WGS sequence"/>
</dbReference>
<keyword evidence="1" id="KW-0175">Coiled coil</keyword>
<feature type="coiled-coil region" evidence="1">
    <location>
        <begin position="140"/>
        <end position="226"/>
    </location>
</feature>
<reference evidence="4 5" key="1">
    <citation type="submission" date="2019-03" db="EMBL/GenBank/DDBJ databases">
        <title>Genomic Encyclopedia of Type Strains, Phase III (KMG-III): the genomes of soil and plant-associated and newly described type strains.</title>
        <authorList>
            <person name="Whitman W."/>
        </authorList>
    </citation>
    <scope>NUCLEOTIDE SEQUENCE [LARGE SCALE GENOMIC DNA]</scope>
    <source>
        <strain evidence="4 5">CECT 7378</strain>
    </source>
</reference>
<dbReference type="OrthoDB" id="6094357at2"/>
<protein>
    <submittedName>
        <fullName evidence="4">Uncharacterized protein</fullName>
    </submittedName>
</protein>
<dbReference type="EMBL" id="SNXC01000013">
    <property type="protein sequence ID" value="TDO96793.1"/>
    <property type="molecule type" value="Genomic_DNA"/>
</dbReference>
<feature type="compositionally biased region" description="Polar residues" evidence="2">
    <location>
        <begin position="44"/>
        <end position="57"/>
    </location>
</feature>
<gene>
    <name evidence="4" type="ORF">DFP79_2562</name>
</gene>
<feature type="transmembrane region" description="Helical" evidence="3">
    <location>
        <begin position="7"/>
        <end position="26"/>
    </location>
</feature>
<dbReference type="RefSeq" id="WP_133504293.1">
    <property type="nucleotide sequence ID" value="NZ_SNXC01000013.1"/>
</dbReference>
<evidence type="ECO:0000256" key="1">
    <source>
        <dbReference type="SAM" id="Coils"/>
    </source>
</evidence>
<keyword evidence="5" id="KW-1185">Reference proteome</keyword>
<sequence>MMEKWQLWILLESSTVFTLLTVFFIWRTRLLKKTPEPDDENEKNSASSTPSSDNVHSSAAEPDLSASYSRFSEFIERQITHAINSVKAKLQEKDEAATTKFKIWGTLLKAEKAIIINENSQNPRPILNRFLASILAALEFESRNTKKSDLEKSLEELDQEFMQAGEVLLTKENLIANQKQLHEDLRSNIERTKKRIAQLGIKERELARLKAEQNKLREQIESINHHSAYALDVTPEARTSYTKPKAQKPQSSRHLESLKQLSARQQTVIEKLQEALDSQKTGKSNQTHIESQKVAIERLERMSTESLSLIEQLSTELNTTNLTIESLKQDISSKNKALEEIEQRLKETDTTVITGLSNIQANKKEAFDSIKLGLTEAQEDEQSHNDFFINEHAKEVENLERLLQESETCVALLAQELQTLDSETAETEAKILEAVAAQNNGDSTSDELNMLREQNKLLANQTSDIKAELMEQATNTDERTLRTEFNRKNLELDRLQLAYSDLERKYLSTLN</sequence>
<feature type="region of interest" description="Disordered" evidence="2">
    <location>
        <begin position="35"/>
        <end position="59"/>
    </location>
</feature>
<keyword evidence="3" id="KW-0472">Membrane</keyword>
<keyword evidence="3" id="KW-1133">Transmembrane helix</keyword>
<dbReference type="AlphaFoldDB" id="A0A4R6M638"/>
<evidence type="ECO:0000256" key="2">
    <source>
        <dbReference type="SAM" id="MobiDB-lite"/>
    </source>
</evidence>
<comment type="caution">
    <text evidence="4">The sequence shown here is derived from an EMBL/GenBank/DDBJ whole genome shotgun (WGS) entry which is preliminary data.</text>
</comment>